<dbReference type="PROSITE" id="PS00166">
    <property type="entry name" value="ENOYL_COA_HYDRATASE"/>
    <property type="match status" value="1"/>
</dbReference>
<dbReference type="Gene3D" id="1.10.12.10">
    <property type="entry name" value="Lyase 2-enoyl-coa Hydratase, Chain A, domain 2"/>
    <property type="match status" value="1"/>
</dbReference>
<sequence>MSPEPGAATGAATGATTGATTGAATDAVADAVRLERVGSVLVVTIERPEARNAVNRDVAQGIARAMDLLDGEPHLTAAVLTGAGPHFCAGMDLKAFLRGERPNVPGRGFAGLVEAPPAKPLIAAVEGAAVAGGFEIVLAADLVVASTAATFGLPEVRRGLVAAGGGLSRLPAWVPRAVALEMALTGAPLDAAKLHAFGMINRLVQPGKARTAAIELAQRIAANGPLAVRASKRILTEAPGWAPDETFERTRRIAMPVLRSDDAREGAAAFAERRTAVWTAR</sequence>
<evidence type="ECO:0000313" key="4">
    <source>
        <dbReference type="Proteomes" id="UP001224661"/>
    </source>
</evidence>
<dbReference type="RefSeq" id="WP_282515622.1">
    <property type="nucleotide sequence ID" value="NZ_JASCIR010000024.1"/>
</dbReference>
<dbReference type="InterPro" id="IPR001753">
    <property type="entry name" value="Enoyl-CoA_hydra/iso"/>
</dbReference>
<dbReference type="CDD" id="cd06558">
    <property type="entry name" value="crotonase-like"/>
    <property type="match status" value="1"/>
</dbReference>
<dbReference type="InterPro" id="IPR018376">
    <property type="entry name" value="Enoyl-CoA_hyd/isom_CS"/>
</dbReference>
<dbReference type="InterPro" id="IPR014748">
    <property type="entry name" value="Enoyl-CoA_hydra_C"/>
</dbReference>
<dbReference type="Pfam" id="PF00378">
    <property type="entry name" value="ECH_1"/>
    <property type="match status" value="1"/>
</dbReference>
<keyword evidence="4" id="KW-1185">Reference proteome</keyword>
<evidence type="ECO:0000256" key="1">
    <source>
        <dbReference type="ARBA" id="ARBA00005254"/>
    </source>
</evidence>
<gene>
    <name evidence="3" type="ORF">QIS99_23630</name>
</gene>
<dbReference type="EMBL" id="JASCIR010000024">
    <property type="protein sequence ID" value="MDI3389164.1"/>
    <property type="molecule type" value="Genomic_DNA"/>
</dbReference>
<protein>
    <submittedName>
        <fullName evidence="3">Crotonase/enoyl-CoA hydratase family protein</fullName>
    </submittedName>
</protein>
<dbReference type="NCBIfam" id="NF006100">
    <property type="entry name" value="PRK08252.1"/>
    <property type="match status" value="1"/>
</dbReference>
<dbReference type="SUPFAM" id="SSF52096">
    <property type="entry name" value="ClpP/crotonase"/>
    <property type="match status" value="1"/>
</dbReference>
<accession>A0ABT6RXJ8</accession>
<proteinExistence type="inferred from homology"/>
<dbReference type="PANTHER" id="PTHR43802">
    <property type="entry name" value="ENOYL-COA HYDRATASE"/>
    <property type="match status" value="1"/>
</dbReference>
<dbReference type="Gene3D" id="3.90.226.10">
    <property type="entry name" value="2-enoyl-CoA Hydratase, Chain A, domain 1"/>
    <property type="match status" value="1"/>
</dbReference>
<evidence type="ECO:0000256" key="2">
    <source>
        <dbReference type="RuleBase" id="RU003707"/>
    </source>
</evidence>
<evidence type="ECO:0000313" key="3">
    <source>
        <dbReference type="EMBL" id="MDI3389164.1"/>
    </source>
</evidence>
<dbReference type="InterPro" id="IPR029045">
    <property type="entry name" value="ClpP/crotonase-like_dom_sf"/>
</dbReference>
<name>A0ABT6RXJ8_9ACTN</name>
<comment type="similarity">
    <text evidence="1 2">Belongs to the enoyl-CoA hydratase/isomerase family.</text>
</comment>
<organism evidence="3 4">
    <name type="scientific">Streptomyces solicavernae</name>
    <dbReference type="NCBI Taxonomy" id="3043614"/>
    <lineage>
        <taxon>Bacteria</taxon>
        <taxon>Bacillati</taxon>
        <taxon>Actinomycetota</taxon>
        <taxon>Actinomycetes</taxon>
        <taxon>Kitasatosporales</taxon>
        <taxon>Streptomycetaceae</taxon>
        <taxon>Streptomyces</taxon>
    </lineage>
</organism>
<dbReference type="PANTHER" id="PTHR43802:SF1">
    <property type="entry name" value="IP11341P-RELATED"/>
    <property type="match status" value="1"/>
</dbReference>
<dbReference type="Proteomes" id="UP001224661">
    <property type="component" value="Unassembled WGS sequence"/>
</dbReference>
<comment type="caution">
    <text evidence="3">The sequence shown here is derived from an EMBL/GenBank/DDBJ whole genome shotgun (WGS) entry which is preliminary data.</text>
</comment>
<reference evidence="3 4" key="1">
    <citation type="submission" date="2023-05" db="EMBL/GenBank/DDBJ databases">
        <title>Draft genome sequence of Streptomyces sp. B-S-A8 isolated from a cave soil in Thailand.</title>
        <authorList>
            <person name="Chamroensaksri N."/>
            <person name="Muangham S."/>
        </authorList>
    </citation>
    <scope>NUCLEOTIDE SEQUENCE [LARGE SCALE GENOMIC DNA]</scope>
    <source>
        <strain evidence="3 4">B-S-A8</strain>
    </source>
</reference>